<organism evidence="1 2">
    <name type="scientific">Croceicoccus naphthovorans</name>
    <dbReference type="NCBI Taxonomy" id="1348774"/>
    <lineage>
        <taxon>Bacteria</taxon>
        <taxon>Pseudomonadati</taxon>
        <taxon>Pseudomonadota</taxon>
        <taxon>Alphaproteobacteria</taxon>
        <taxon>Sphingomonadales</taxon>
        <taxon>Erythrobacteraceae</taxon>
        <taxon>Croceicoccus</taxon>
    </lineage>
</organism>
<dbReference type="Proteomes" id="UP000035287">
    <property type="component" value="Chromosome"/>
</dbReference>
<dbReference type="KEGG" id="cna:AB433_00645"/>
<gene>
    <name evidence="1" type="ORF">AB433_00645</name>
</gene>
<dbReference type="EMBL" id="CP011770">
    <property type="protein sequence ID" value="AKM08831.1"/>
    <property type="molecule type" value="Genomic_DNA"/>
</dbReference>
<sequence length="169" mass="18247">MGEELRIDEFGTQRVQHARFQLVAADVDPVVACPLVAGRRTSDQRRRDRGISTATAGTFGQSREEVFGAAAGIDPGEIGLAVLLTRDLVLLLPRLHRVPEIVIEDAQLRRFLDDPFLFRVGAGLPLAGVRILDEALAVPDDLADIHLVVEDAVAALRVAVDRAETPVAA</sequence>
<proteinExistence type="predicted"/>
<name>A0A0G3XDW1_9SPHN</name>
<accession>A0A0G3XDW1</accession>
<keyword evidence="2" id="KW-1185">Reference proteome</keyword>
<reference evidence="1 2" key="1">
    <citation type="submission" date="2015-06" db="EMBL/GenBank/DDBJ databases">
        <authorList>
            <person name="Zeng Y."/>
            <person name="Huang Y."/>
        </authorList>
    </citation>
    <scope>NUCLEOTIDE SEQUENCE [LARGE SCALE GENOMIC DNA]</scope>
    <source>
        <strain evidence="1 2">PQ-2</strain>
    </source>
</reference>
<protein>
    <submittedName>
        <fullName evidence="1">Uncharacterized protein</fullName>
    </submittedName>
</protein>
<evidence type="ECO:0000313" key="2">
    <source>
        <dbReference type="Proteomes" id="UP000035287"/>
    </source>
</evidence>
<dbReference type="AlphaFoldDB" id="A0A0G3XDW1"/>
<evidence type="ECO:0000313" key="1">
    <source>
        <dbReference type="EMBL" id="AKM08831.1"/>
    </source>
</evidence>